<comment type="caution">
    <text evidence="1">The sequence shown here is derived from an EMBL/GenBank/DDBJ whole genome shotgun (WGS) entry which is preliminary data.</text>
</comment>
<dbReference type="Proteomes" id="UP000230447">
    <property type="component" value="Unassembled WGS sequence"/>
</dbReference>
<evidence type="ECO:0000313" key="1">
    <source>
        <dbReference type="EMBL" id="PIP31584.1"/>
    </source>
</evidence>
<name>A0A2G9ZEJ1_9BACT</name>
<organism evidence="1 2">
    <name type="scientific">bacterium (Candidatus Gribaldobacteria) CG23_combo_of_CG06-09_8_20_14_all_37_87_8</name>
    <dbReference type="NCBI Taxonomy" id="2014278"/>
    <lineage>
        <taxon>Bacteria</taxon>
        <taxon>Candidatus Gribaldobacteria</taxon>
    </lineage>
</organism>
<gene>
    <name evidence="1" type="ORF">COX24_02755</name>
</gene>
<dbReference type="EMBL" id="PCSB01000059">
    <property type="protein sequence ID" value="PIP31584.1"/>
    <property type="molecule type" value="Genomic_DNA"/>
</dbReference>
<evidence type="ECO:0000313" key="2">
    <source>
        <dbReference type="Proteomes" id="UP000230447"/>
    </source>
</evidence>
<sequence>MPYKRISLILFSLTLFLVILYFFQVSQVDVLSWQIKQEGFSQGELGKFTTSIKSQVATAESLDLMENNELLSGFVKVEQIVYLPIKPALLVQGN</sequence>
<protein>
    <submittedName>
        <fullName evidence="1">Uncharacterized protein</fullName>
    </submittedName>
</protein>
<accession>A0A2G9ZEJ1</accession>
<proteinExistence type="predicted"/>
<reference evidence="1 2" key="1">
    <citation type="submission" date="2017-09" db="EMBL/GenBank/DDBJ databases">
        <title>Depth-based differentiation of microbial function through sediment-hosted aquifers and enrichment of novel symbionts in the deep terrestrial subsurface.</title>
        <authorList>
            <person name="Probst A.J."/>
            <person name="Ladd B."/>
            <person name="Jarett J.K."/>
            <person name="Geller-Mcgrath D.E."/>
            <person name="Sieber C.M."/>
            <person name="Emerson J.B."/>
            <person name="Anantharaman K."/>
            <person name="Thomas B.C."/>
            <person name="Malmstrom R."/>
            <person name="Stieglmeier M."/>
            <person name="Klingl A."/>
            <person name="Woyke T."/>
            <person name="Ryan C.M."/>
            <person name="Banfield J.F."/>
        </authorList>
    </citation>
    <scope>NUCLEOTIDE SEQUENCE [LARGE SCALE GENOMIC DNA]</scope>
    <source>
        <strain evidence="1">CG23_combo_of_CG06-09_8_20_14_all_37_87_8</strain>
    </source>
</reference>
<dbReference type="AlphaFoldDB" id="A0A2G9ZEJ1"/>